<dbReference type="KEGG" id="clec:106667650"/>
<sequence>MSKTLKCCLEELKKEEGQILNFIPSSFKEFQNLENVSEGEIVTLGEIITLLIRRYSEFKDNVSYKEWLLITYKEGKDLLNSTLKKKGCCSLAAFKLLIDILPSEREFLQEKPNFPDEKYAEIIKALVYGDSEFVNSSASILQEYMIYEDMNLNIWKALDIALNSPLTGNEVRNSITVINLFKPSQKNQEMPKNYFCKTKIGILNSKKMSETVRSVWEKMMVVELPPRTKQLLLVTLLEKIMPLLIKPVFLTDFFMSSLESGGAITLLSLQGIFELIQKHNINYPNIYDKLYDMFKPEIFETTYKARFYYLADLFLSSLHLTEALVASFAKRLARLALVAPPPDIIILMGFITNLIIRHPGLSSLITNMKTSHMESDPYLEDEKDPMETQAIKSCLWEILILQNHVLPNVSYSAMFINNPLPTVEVNVPELLEVTLDEMFDKEVRKKLKDPPLVFEKPTPTYLSLENNKYSFVDWELTK</sequence>
<keyword evidence="4" id="KW-1185">Reference proteome</keyword>
<accession>A0A8I6S0I2</accession>
<dbReference type="GeneID" id="106667650"/>
<comment type="similarity">
    <text evidence="1">Belongs to the CBF/MAK21 family.</text>
</comment>
<proteinExistence type="inferred from homology"/>
<evidence type="ECO:0000313" key="3">
    <source>
        <dbReference type="EnsemblMetazoa" id="XP_014251213.1"/>
    </source>
</evidence>
<feature type="domain" description="CCAAT-binding factor" evidence="2">
    <location>
        <begin position="266"/>
        <end position="410"/>
    </location>
</feature>
<dbReference type="Pfam" id="PF03914">
    <property type="entry name" value="CBF"/>
    <property type="match status" value="1"/>
</dbReference>
<dbReference type="EnsemblMetazoa" id="XM_014395727.2">
    <property type="protein sequence ID" value="XP_014251213.1"/>
    <property type="gene ID" value="LOC106667650"/>
</dbReference>
<evidence type="ECO:0000259" key="2">
    <source>
        <dbReference type="Pfam" id="PF03914"/>
    </source>
</evidence>
<dbReference type="GO" id="GO:0042254">
    <property type="term" value="P:ribosome biogenesis"/>
    <property type="evidence" value="ECO:0007669"/>
    <property type="project" value="InterPro"/>
</dbReference>
<dbReference type="AlphaFoldDB" id="A0A8I6S0I2"/>
<dbReference type="PANTHER" id="PTHR12455:SF0">
    <property type="entry name" value="NUCLEOLAR COMPLEX PROTEIN 4 HOMOLOG"/>
    <property type="match status" value="1"/>
</dbReference>
<dbReference type="PANTHER" id="PTHR12455">
    <property type="entry name" value="NUCLEOLAR COMPLEX PROTEIN 4"/>
    <property type="match status" value="1"/>
</dbReference>
<dbReference type="GO" id="GO:0030692">
    <property type="term" value="C:Noc4p-Nop14p complex"/>
    <property type="evidence" value="ECO:0007669"/>
    <property type="project" value="TreeGrafter"/>
</dbReference>
<dbReference type="RefSeq" id="XP_014251213.1">
    <property type="nucleotide sequence ID" value="XM_014395727.2"/>
</dbReference>
<dbReference type="OrthoDB" id="10263185at2759"/>
<protein>
    <recommendedName>
        <fullName evidence="2">CCAAT-binding factor domain-containing protein</fullName>
    </recommendedName>
</protein>
<dbReference type="InterPro" id="IPR027193">
    <property type="entry name" value="Noc4"/>
</dbReference>
<organism evidence="3 4">
    <name type="scientific">Cimex lectularius</name>
    <name type="common">Bed bug</name>
    <name type="synonym">Acanthia lectularia</name>
    <dbReference type="NCBI Taxonomy" id="79782"/>
    <lineage>
        <taxon>Eukaryota</taxon>
        <taxon>Metazoa</taxon>
        <taxon>Ecdysozoa</taxon>
        <taxon>Arthropoda</taxon>
        <taxon>Hexapoda</taxon>
        <taxon>Insecta</taxon>
        <taxon>Pterygota</taxon>
        <taxon>Neoptera</taxon>
        <taxon>Paraneoptera</taxon>
        <taxon>Hemiptera</taxon>
        <taxon>Heteroptera</taxon>
        <taxon>Panheteroptera</taxon>
        <taxon>Cimicomorpha</taxon>
        <taxon>Cimicidae</taxon>
        <taxon>Cimex</taxon>
    </lineage>
</organism>
<reference evidence="3" key="1">
    <citation type="submission" date="2022-01" db="UniProtKB">
        <authorList>
            <consortium name="EnsemblMetazoa"/>
        </authorList>
    </citation>
    <scope>IDENTIFICATION</scope>
</reference>
<dbReference type="InterPro" id="IPR005612">
    <property type="entry name" value="CCAAT-binding_factor"/>
</dbReference>
<evidence type="ECO:0000313" key="4">
    <source>
        <dbReference type="Proteomes" id="UP000494040"/>
    </source>
</evidence>
<dbReference type="GO" id="GO:0032040">
    <property type="term" value="C:small-subunit processome"/>
    <property type="evidence" value="ECO:0007669"/>
    <property type="project" value="TreeGrafter"/>
</dbReference>
<dbReference type="Proteomes" id="UP000494040">
    <property type="component" value="Unassembled WGS sequence"/>
</dbReference>
<name>A0A8I6S0I2_CIMLE</name>
<evidence type="ECO:0000256" key="1">
    <source>
        <dbReference type="ARBA" id="ARBA00007797"/>
    </source>
</evidence>